<evidence type="ECO:0000256" key="2">
    <source>
        <dbReference type="ARBA" id="ARBA00007400"/>
    </source>
</evidence>
<dbReference type="Pfam" id="PF01757">
    <property type="entry name" value="Acyl_transf_3"/>
    <property type="match status" value="1"/>
</dbReference>
<feature type="transmembrane region" description="Helical" evidence="7">
    <location>
        <begin position="255"/>
        <end position="273"/>
    </location>
</feature>
<sequence>MNRMTWVDNLRGMSIIAVIFLHSTIAVAGNAGHLTGLTQVINHLLEPIRLGLMFFVSGLFVESGLKKGKELFLRNKVKSILYPFVIWVAIYGGLKIIFNSRSNNPQSPLNIILSHLSGGGDITWFLHSLFIFFLIIPFVRRIPIYLVIPVSLALSSLLPEIPSDSIFSGFDNSHINKSLYLFPFFYLADWLVNRKMNVLDVSTTPKILITSLLAFVVLSGVDLFIGAPDRAWQAPLALLSIPFFVWIAAYSNIALITFIGANSIVFYLSHYLAIQAFAKVIKVHSESLWFHDALFFAAFASALAVPGVICLMRKFGLLNFLFTMKKKSPESVRATS</sequence>
<comment type="similarity">
    <text evidence="2">Belongs to the acyltransferase 3 family.</text>
</comment>
<dbReference type="GO" id="GO:0009246">
    <property type="term" value="P:enterobacterial common antigen biosynthetic process"/>
    <property type="evidence" value="ECO:0007669"/>
    <property type="project" value="TreeGrafter"/>
</dbReference>
<dbReference type="STRING" id="1926881.BTJ39_10770"/>
<evidence type="ECO:0000256" key="7">
    <source>
        <dbReference type="SAM" id="Phobius"/>
    </source>
</evidence>
<keyword evidence="6 7" id="KW-0472">Membrane</keyword>
<feature type="transmembrane region" description="Helical" evidence="7">
    <location>
        <begin position="122"/>
        <end position="139"/>
    </location>
</feature>
<dbReference type="GO" id="GO:0005886">
    <property type="term" value="C:plasma membrane"/>
    <property type="evidence" value="ECO:0007669"/>
    <property type="project" value="UniProtKB-SubCell"/>
</dbReference>
<feature type="domain" description="Acyltransferase 3" evidence="8">
    <location>
        <begin position="5"/>
        <end position="306"/>
    </location>
</feature>
<feature type="transmembrane region" description="Helical" evidence="7">
    <location>
        <begin position="77"/>
        <end position="98"/>
    </location>
</feature>
<gene>
    <name evidence="9" type="ORF">BTJ39_10770</name>
</gene>
<keyword evidence="3" id="KW-1003">Cell membrane</keyword>
<accession>A0A1S8YM04</accession>
<feature type="transmembrane region" description="Helical" evidence="7">
    <location>
        <begin position="47"/>
        <end position="65"/>
    </location>
</feature>
<keyword evidence="4 7" id="KW-0812">Transmembrane</keyword>
<dbReference type="RefSeq" id="WP_078002698.1">
    <property type="nucleotide sequence ID" value="NZ_MRUL01000006.1"/>
</dbReference>
<feature type="transmembrane region" description="Helical" evidence="7">
    <location>
        <begin position="293"/>
        <end position="312"/>
    </location>
</feature>
<evidence type="ECO:0000256" key="5">
    <source>
        <dbReference type="ARBA" id="ARBA00022989"/>
    </source>
</evidence>
<dbReference type="PANTHER" id="PTHR40074:SF2">
    <property type="entry name" value="O-ACETYLTRANSFERASE WECH"/>
    <property type="match status" value="1"/>
</dbReference>
<evidence type="ECO:0000256" key="6">
    <source>
        <dbReference type="ARBA" id="ARBA00023136"/>
    </source>
</evidence>
<keyword evidence="10" id="KW-1185">Reference proteome</keyword>
<dbReference type="Proteomes" id="UP000190667">
    <property type="component" value="Unassembled WGS sequence"/>
</dbReference>
<evidence type="ECO:0000256" key="3">
    <source>
        <dbReference type="ARBA" id="ARBA00022475"/>
    </source>
</evidence>
<protein>
    <submittedName>
        <fullName evidence="9">Acyltransferase</fullName>
    </submittedName>
</protein>
<reference evidence="9 10" key="1">
    <citation type="submission" date="2016-12" db="EMBL/GenBank/DDBJ databases">
        <title>Izhakiella australiana sp. nov. of genus Izhakiella isolated from Australian desert.</title>
        <authorList>
            <person name="Ji M."/>
        </authorList>
    </citation>
    <scope>NUCLEOTIDE SEQUENCE [LARGE SCALE GENOMIC DNA]</scope>
    <source>
        <strain evidence="9 10">D4N98</strain>
    </source>
</reference>
<evidence type="ECO:0000256" key="1">
    <source>
        <dbReference type="ARBA" id="ARBA00004651"/>
    </source>
</evidence>
<dbReference type="OrthoDB" id="9814956at2"/>
<evidence type="ECO:0000313" key="10">
    <source>
        <dbReference type="Proteomes" id="UP000190667"/>
    </source>
</evidence>
<keyword evidence="9" id="KW-0012">Acyltransferase</keyword>
<dbReference type="GO" id="GO:0016413">
    <property type="term" value="F:O-acetyltransferase activity"/>
    <property type="evidence" value="ECO:0007669"/>
    <property type="project" value="TreeGrafter"/>
</dbReference>
<evidence type="ECO:0000256" key="4">
    <source>
        <dbReference type="ARBA" id="ARBA00022692"/>
    </source>
</evidence>
<keyword evidence="9" id="KW-0808">Transferase</keyword>
<evidence type="ECO:0000313" key="9">
    <source>
        <dbReference type="EMBL" id="OON39918.1"/>
    </source>
</evidence>
<dbReference type="EMBL" id="MRUL01000006">
    <property type="protein sequence ID" value="OON39918.1"/>
    <property type="molecule type" value="Genomic_DNA"/>
</dbReference>
<feature type="transmembrane region" description="Helical" evidence="7">
    <location>
        <begin position="231"/>
        <end position="248"/>
    </location>
</feature>
<dbReference type="AlphaFoldDB" id="A0A1S8YM04"/>
<keyword evidence="5 7" id="KW-1133">Transmembrane helix</keyword>
<proteinExistence type="inferred from homology"/>
<dbReference type="PANTHER" id="PTHR40074">
    <property type="entry name" value="O-ACETYLTRANSFERASE WECH"/>
    <property type="match status" value="1"/>
</dbReference>
<comment type="subcellular location">
    <subcellularLocation>
        <location evidence="1">Cell membrane</location>
        <topology evidence="1">Multi-pass membrane protein</topology>
    </subcellularLocation>
</comment>
<name>A0A1S8YM04_9GAMM</name>
<dbReference type="InterPro" id="IPR002656">
    <property type="entry name" value="Acyl_transf_3_dom"/>
</dbReference>
<feature type="transmembrane region" description="Helical" evidence="7">
    <location>
        <begin position="204"/>
        <end position="225"/>
    </location>
</feature>
<organism evidence="9 10">
    <name type="scientific">Izhakiella australiensis</name>
    <dbReference type="NCBI Taxonomy" id="1926881"/>
    <lineage>
        <taxon>Bacteria</taxon>
        <taxon>Pseudomonadati</taxon>
        <taxon>Pseudomonadota</taxon>
        <taxon>Gammaproteobacteria</taxon>
        <taxon>Enterobacterales</taxon>
        <taxon>Erwiniaceae</taxon>
        <taxon>Izhakiella</taxon>
    </lineage>
</organism>
<evidence type="ECO:0000259" key="8">
    <source>
        <dbReference type="Pfam" id="PF01757"/>
    </source>
</evidence>
<comment type="caution">
    <text evidence="9">The sequence shown here is derived from an EMBL/GenBank/DDBJ whole genome shotgun (WGS) entry which is preliminary data.</text>
</comment>